<evidence type="ECO:0000256" key="2">
    <source>
        <dbReference type="ARBA" id="ARBA00022670"/>
    </source>
</evidence>
<dbReference type="PANTHER" id="PTHR47359">
    <property type="entry name" value="PEPTIDOGLYCAN DL-ENDOPEPTIDASE CWLO"/>
    <property type="match status" value="1"/>
</dbReference>
<dbReference type="PROSITE" id="PS51935">
    <property type="entry name" value="NLPC_P60"/>
    <property type="match status" value="1"/>
</dbReference>
<dbReference type="RefSeq" id="WP_386672671.1">
    <property type="nucleotide sequence ID" value="NZ_JBHLTG010000006.1"/>
</dbReference>
<comment type="caution">
    <text evidence="6">The sequence shown here is derived from an EMBL/GenBank/DDBJ whole genome shotgun (WGS) entry which is preliminary data.</text>
</comment>
<keyword evidence="3" id="KW-0378">Hydrolase</keyword>
<comment type="similarity">
    <text evidence="1">Belongs to the peptidase C40 family.</text>
</comment>
<evidence type="ECO:0000313" key="7">
    <source>
        <dbReference type="Proteomes" id="UP001589896"/>
    </source>
</evidence>
<evidence type="ECO:0000256" key="1">
    <source>
        <dbReference type="ARBA" id="ARBA00007074"/>
    </source>
</evidence>
<keyword evidence="2" id="KW-0645">Protease</keyword>
<reference evidence="6 7" key="1">
    <citation type="submission" date="2024-09" db="EMBL/GenBank/DDBJ databases">
        <authorList>
            <person name="Sun Q."/>
            <person name="Mori K."/>
        </authorList>
    </citation>
    <scope>NUCLEOTIDE SEQUENCE [LARGE SCALE GENOMIC DNA]</scope>
    <source>
        <strain evidence="6 7">KCTC 23076</strain>
    </source>
</reference>
<keyword evidence="7" id="KW-1185">Reference proteome</keyword>
<evidence type="ECO:0000256" key="3">
    <source>
        <dbReference type="ARBA" id="ARBA00022801"/>
    </source>
</evidence>
<dbReference type="EMBL" id="JBHLTG010000006">
    <property type="protein sequence ID" value="MFC0680694.1"/>
    <property type="molecule type" value="Genomic_DNA"/>
</dbReference>
<dbReference type="Gene3D" id="3.90.1720.10">
    <property type="entry name" value="endopeptidase domain like (from Nostoc punctiforme)"/>
    <property type="match status" value="1"/>
</dbReference>
<dbReference type="InterPro" id="IPR000064">
    <property type="entry name" value="NLP_P60_dom"/>
</dbReference>
<proteinExistence type="inferred from homology"/>
<dbReference type="PANTHER" id="PTHR47359:SF3">
    <property type="entry name" value="NLP_P60 DOMAIN-CONTAINING PROTEIN-RELATED"/>
    <property type="match status" value="1"/>
</dbReference>
<dbReference type="SUPFAM" id="SSF54001">
    <property type="entry name" value="Cysteine proteinases"/>
    <property type="match status" value="1"/>
</dbReference>
<dbReference type="Pfam" id="PF00877">
    <property type="entry name" value="NLPC_P60"/>
    <property type="match status" value="1"/>
</dbReference>
<sequence>MSVMDAVASMREVQATLQSLFPPVRSTAANPASAASFATMLAGVTATPAPTALTGVGGTASGNDVVTAALKYVGVPYVLGGEDSSGIDCSGLVQRAFADLGIEVPRLVRDQKLIGTEVPSLAEAKPGDLIVTAGGDHISIYLGNNMVVHAPYAGRDVSVQKLWVGEDGIDTIRRVLPDNSALSAGIASLAGGTTTASALAGLLGGTGGTAGSGDPSTGLSAAALQAAQAAYSRSAT</sequence>
<gene>
    <name evidence="6" type="ORF">ACFFGH_22920</name>
</gene>
<name>A0ABV6RVT0_9GAMM</name>
<protein>
    <submittedName>
        <fullName evidence="6">C40 family peptidase</fullName>
    </submittedName>
</protein>
<organism evidence="6 7">
    <name type="scientific">Lysobacter korlensis</name>
    <dbReference type="NCBI Taxonomy" id="553636"/>
    <lineage>
        <taxon>Bacteria</taxon>
        <taxon>Pseudomonadati</taxon>
        <taxon>Pseudomonadota</taxon>
        <taxon>Gammaproteobacteria</taxon>
        <taxon>Lysobacterales</taxon>
        <taxon>Lysobacteraceae</taxon>
        <taxon>Lysobacter</taxon>
    </lineage>
</organism>
<feature type="domain" description="NlpC/P60" evidence="5">
    <location>
        <begin position="59"/>
        <end position="176"/>
    </location>
</feature>
<dbReference type="InterPro" id="IPR038765">
    <property type="entry name" value="Papain-like_cys_pep_sf"/>
</dbReference>
<evidence type="ECO:0000256" key="4">
    <source>
        <dbReference type="ARBA" id="ARBA00022807"/>
    </source>
</evidence>
<dbReference type="Proteomes" id="UP001589896">
    <property type="component" value="Unassembled WGS sequence"/>
</dbReference>
<evidence type="ECO:0000259" key="5">
    <source>
        <dbReference type="PROSITE" id="PS51935"/>
    </source>
</evidence>
<evidence type="ECO:0000313" key="6">
    <source>
        <dbReference type="EMBL" id="MFC0680694.1"/>
    </source>
</evidence>
<dbReference type="InterPro" id="IPR051794">
    <property type="entry name" value="PG_Endopeptidase_C40"/>
</dbReference>
<keyword evidence="4" id="KW-0788">Thiol protease</keyword>
<accession>A0ABV6RVT0</accession>